<dbReference type="GO" id="GO:0009235">
    <property type="term" value="P:cobalamin metabolic process"/>
    <property type="evidence" value="ECO:0007669"/>
    <property type="project" value="InterPro"/>
</dbReference>
<dbReference type="PANTHER" id="PTHR13192:SF3">
    <property type="entry name" value="COBALAMIN TRAFFICKING PROTEIN CBLD"/>
    <property type="match status" value="1"/>
</dbReference>
<reference evidence="1" key="1">
    <citation type="journal article" date="2021" name="Mol. Ecol. Resour.">
        <title>Apolygus lucorum genome provides insights into omnivorousness and mesophyll feeding.</title>
        <authorList>
            <person name="Liu Y."/>
            <person name="Liu H."/>
            <person name="Wang H."/>
            <person name="Huang T."/>
            <person name="Liu B."/>
            <person name="Yang B."/>
            <person name="Yin L."/>
            <person name="Li B."/>
            <person name="Zhang Y."/>
            <person name="Zhang S."/>
            <person name="Jiang F."/>
            <person name="Zhang X."/>
            <person name="Ren Y."/>
            <person name="Wang B."/>
            <person name="Wang S."/>
            <person name="Lu Y."/>
            <person name="Wu K."/>
            <person name="Fan W."/>
            <person name="Wang G."/>
        </authorList>
    </citation>
    <scope>NUCLEOTIDE SEQUENCE</scope>
    <source>
        <strain evidence="1">12Hb</strain>
    </source>
</reference>
<comment type="caution">
    <text evidence="1">The sequence shown here is derived from an EMBL/GenBank/DDBJ whole genome shotgun (WGS) entry which is preliminary data.</text>
</comment>
<keyword evidence="2" id="KW-1185">Reference proteome</keyword>
<dbReference type="AlphaFoldDB" id="A0A6A4JM84"/>
<gene>
    <name evidence="1" type="ORF">GE061_017028</name>
</gene>
<dbReference type="OrthoDB" id="10263782at2759"/>
<accession>A0A6A4JM84</accession>
<dbReference type="GO" id="GO:0005739">
    <property type="term" value="C:mitochondrion"/>
    <property type="evidence" value="ECO:0007669"/>
    <property type="project" value="TreeGrafter"/>
</dbReference>
<dbReference type="Proteomes" id="UP000466442">
    <property type="component" value="Unassembled WGS sequence"/>
</dbReference>
<dbReference type="PANTHER" id="PTHR13192">
    <property type="entry name" value="MY011 PROTEIN"/>
    <property type="match status" value="1"/>
</dbReference>
<protein>
    <submittedName>
        <fullName evidence="1">Uncharacterized protein</fullName>
    </submittedName>
</protein>
<evidence type="ECO:0000313" key="2">
    <source>
        <dbReference type="Proteomes" id="UP000466442"/>
    </source>
</evidence>
<organism evidence="1 2">
    <name type="scientific">Apolygus lucorum</name>
    <name type="common">Small green plant bug</name>
    <name type="synonym">Lygocoris lucorum</name>
    <dbReference type="NCBI Taxonomy" id="248454"/>
    <lineage>
        <taxon>Eukaryota</taxon>
        <taxon>Metazoa</taxon>
        <taxon>Ecdysozoa</taxon>
        <taxon>Arthropoda</taxon>
        <taxon>Hexapoda</taxon>
        <taxon>Insecta</taxon>
        <taxon>Pterygota</taxon>
        <taxon>Neoptera</taxon>
        <taxon>Paraneoptera</taxon>
        <taxon>Hemiptera</taxon>
        <taxon>Heteroptera</taxon>
        <taxon>Panheteroptera</taxon>
        <taxon>Cimicomorpha</taxon>
        <taxon>Miridae</taxon>
        <taxon>Mirini</taxon>
        <taxon>Apolygus</taxon>
    </lineage>
</organism>
<evidence type="ECO:0000313" key="1">
    <source>
        <dbReference type="EMBL" id="KAF6208570.1"/>
    </source>
</evidence>
<dbReference type="InterPro" id="IPR019362">
    <property type="entry name" value="MMADHC"/>
</dbReference>
<proteinExistence type="predicted"/>
<dbReference type="EMBL" id="WIXP02000007">
    <property type="protein sequence ID" value="KAF6208570.1"/>
    <property type="molecule type" value="Genomic_DNA"/>
</dbReference>
<dbReference type="Pfam" id="PF10229">
    <property type="entry name" value="MMADHC"/>
    <property type="match status" value="1"/>
</dbReference>
<name>A0A6A4JM84_APOLU</name>
<sequence length="255" mass="28668">MHSCDKGNQMVQRIFKFSRNLKQVGYFQKLFFSRKSSSNQKGSYTIVNRGPENGGDGSKSQLATHSNWELLAPQGYRFYLPGRVGPAWHDEISVSFIPSTISGFDGTELECSIQECPYVLRQGINELFPGSESNGSQLTVVSLSQKKEKKASDSDIEKLTKQFMWAAQDICNKLKRAGFWADFINPFSGVPFGNPYAPGGLYQTDERFRCLGFHIMEKSACRIVTNKINNKFVGSLYTNAPPSTALLRDILKQYE</sequence>